<dbReference type="AlphaFoldDB" id="A0A2M8Z5R6"/>
<dbReference type="RefSeq" id="WP_242976939.1">
    <property type="nucleotide sequence ID" value="NZ_PGET01000001.1"/>
</dbReference>
<dbReference type="CDD" id="cd00090">
    <property type="entry name" value="HTH_ARSR"/>
    <property type="match status" value="1"/>
</dbReference>
<dbReference type="InterPro" id="IPR011991">
    <property type="entry name" value="ArsR-like_HTH"/>
</dbReference>
<evidence type="ECO:0000256" key="1">
    <source>
        <dbReference type="ARBA" id="ARBA00023015"/>
    </source>
</evidence>
<dbReference type="PROSITE" id="PS50995">
    <property type="entry name" value="HTH_MARR_2"/>
    <property type="match status" value="1"/>
</dbReference>
<dbReference type="InterPro" id="IPR036388">
    <property type="entry name" value="WH-like_DNA-bd_sf"/>
</dbReference>
<dbReference type="InterPro" id="IPR000835">
    <property type="entry name" value="HTH_MarR-typ"/>
</dbReference>
<reference evidence="5 6" key="1">
    <citation type="submission" date="2017-11" db="EMBL/GenBank/DDBJ databases">
        <title>Understudied soil microbes with underappreciated capabilities: Untangling the Clostridium saccharolyticum group.</title>
        <authorList>
            <person name="Leschine S."/>
        </authorList>
    </citation>
    <scope>NUCLEOTIDE SEQUENCE [LARGE SCALE GENOMIC DNA]</scope>
    <source>
        <strain evidence="5 6">18A</strain>
    </source>
</reference>
<keyword evidence="1" id="KW-0805">Transcription regulation</keyword>
<dbReference type="InterPro" id="IPR000485">
    <property type="entry name" value="AsnC-type_HTH_dom"/>
</dbReference>
<dbReference type="SMART" id="SM00347">
    <property type="entry name" value="HTH_MARR"/>
    <property type="match status" value="1"/>
</dbReference>
<name>A0A2M8Z5R6_9FIRM</name>
<accession>A0A2M8Z5R6</accession>
<evidence type="ECO:0000313" key="5">
    <source>
        <dbReference type="EMBL" id="PJJ28794.1"/>
    </source>
</evidence>
<dbReference type="InterPro" id="IPR036390">
    <property type="entry name" value="WH_DNA-bd_sf"/>
</dbReference>
<organism evidence="5 6">
    <name type="scientific">[Clostridium] celerecrescens 18A</name>
    <dbReference type="NCBI Taxonomy" id="1286362"/>
    <lineage>
        <taxon>Bacteria</taxon>
        <taxon>Bacillati</taxon>
        <taxon>Bacillota</taxon>
        <taxon>Clostridia</taxon>
        <taxon>Lachnospirales</taxon>
        <taxon>Lachnospiraceae</taxon>
        <taxon>Lacrimispora</taxon>
    </lineage>
</organism>
<evidence type="ECO:0000313" key="6">
    <source>
        <dbReference type="Proteomes" id="UP000231092"/>
    </source>
</evidence>
<dbReference type="Pfam" id="PF01047">
    <property type="entry name" value="MarR"/>
    <property type="match status" value="1"/>
</dbReference>
<dbReference type="GO" id="GO:0003700">
    <property type="term" value="F:DNA-binding transcription factor activity"/>
    <property type="evidence" value="ECO:0007669"/>
    <property type="project" value="InterPro"/>
</dbReference>
<evidence type="ECO:0000256" key="2">
    <source>
        <dbReference type="ARBA" id="ARBA00023125"/>
    </source>
</evidence>
<dbReference type="PRINTS" id="PR00033">
    <property type="entry name" value="HTHASNC"/>
</dbReference>
<dbReference type="PRINTS" id="PR00598">
    <property type="entry name" value="HTHMARR"/>
</dbReference>
<gene>
    <name evidence="5" type="ORF">H171_2316</name>
</gene>
<dbReference type="GO" id="GO:0043565">
    <property type="term" value="F:sequence-specific DNA binding"/>
    <property type="evidence" value="ECO:0007669"/>
    <property type="project" value="InterPro"/>
</dbReference>
<dbReference type="EMBL" id="PGET01000001">
    <property type="protein sequence ID" value="PJJ28794.1"/>
    <property type="molecule type" value="Genomic_DNA"/>
</dbReference>
<dbReference type="Gene3D" id="1.10.10.10">
    <property type="entry name" value="Winged helix-like DNA-binding domain superfamily/Winged helix DNA-binding domain"/>
    <property type="match status" value="1"/>
</dbReference>
<sequence>MREAFERFMRAIDMDQYNEMKNSDWGKETSYINILHLFIIGHRERTTVSELAEKLGLSRPAVTQKVNELEELGLIQKVQSTQDKRFFYISLSDRVKKSSQSMKTDSVLNAVEKVFSEGKIAVFTEVLNFMADYINGIEE</sequence>
<dbReference type="PANTHER" id="PTHR42756:SF1">
    <property type="entry name" value="TRANSCRIPTIONAL REPRESSOR OF EMRAB OPERON"/>
    <property type="match status" value="1"/>
</dbReference>
<dbReference type="PANTHER" id="PTHR42756">
    <property type="entry name" value="TRANSCRIPTIONAL REGULATOR, MARR"/>
    <property type="match status" value="1"/>
</dbReference>
<evidence type="ECO:0000259" key="4">
    <source>
        <dbReference type="PROSITE" id="PS50995"/>
    </source>
</evidence>
<protein>
    <submittedName>
        <fullName evidence="5">MarR family protein</fullName>
    </submittedName>
</protein>
<proteinExistence type="predicted"/>
<dbReference type="Proteomes" id="UP000231092">
    <property type="component" value="Unassembled WGS sequence"/>
</dbReference>
<comment type="caution">
    <text evidence="5">The sequence shown here is derived from an EMBL/GenBank/DDBJ whole genome shotgun (WGS) entry which is preliminary data.</text>
</comment>
<evidence type="ECO:0000256" key="3">
    <source>
        <dbReference type="ARBA" id="ARBA00023163"/>
    </source>
</evidence>
<feature type="domain" description="HTH marR-type" evidence="4">
    <location>
        <begin position="1"/>
        <end position="132"/>
    </location>
</feature>
<dbReference type="SUPFAM" id="SSF46785">
    <property type="entry name" value="Winged helix' DNA-binding domain"/>
    <property type="match status" value="1"/>
</dbReference>
<keyword evidence="3" id="KW-0804">Transcription</keyword>
<keyword evidence="2" id="KW-0238">DNA-binding</keyword>